<evidence type="ECO:0000313" key="3">
    <source>
        <dbReference type="Proteomes" id="UP001628179"/>
    </source>
</evidence>
<evidence type="ECO:0000256" key="1">
    <source>
        <dbReference type="SAM" id="MobiDB-lite"/>
    </source>
</evidence>
<name>A0ABQ0G388_9PEZI</name>
<dbReference type="EMBL" id="BAAFSV010000001">
    <property type="protein sequence ID" value="GAB1312231.1"/>
    <property type="molecule type" value="Genomic_DNA"/>
</dbReference>
<feature type="compositionally biased region" description="Pro residues" evidence="1">
    <location>
        <begin position="31"/>
        <end position="42"/>
    </location>
</feature>
<proteinExistence type="predicted"/>
<gene>
    <name evidence="2" type="ORF">MFIFM68171_02441</name>
</gene>
<protein>
    <submittedName>
        <fullName evidence="2">Formin GTPase-binding domain-containing protein</fullName>
    </submittedName>
</protein>
<accession>A0ABQ0G388</accession>
<evidence type="ECO:0000313" key="2">
    <source>
        <dbReference type="EMBL" id="GAB1312231.1"/>
    </source>
</evidence>
<sequence length="625" mass="70124">MSKNNTITSFFKPVAKQSKSPKPQGSTPRASPTPPPPSPSPLPALFSSSPPEPATAVRDRNAVIRGSDDEDDEDFDSDDDELPPLFPLPSLSTAPVQAPRKDVGLYATPKAKRRALEFHSSPLTINTRHKFDIKALLRHAEADIAIEESEQRAAALLDSPSPTPHSTCSPRNPQTTLHDAMLGVLSDPGDSQDEGHRDRLLRAVKRTEATVRRKEWYFFDRQGPANSTAIKVRQAFPKTAATGAWAFLAPERHRSEFFEDGLPYHVQCKALSLPDEIFIWVLNEAPHAKSKKLQEEYLRLLGACPNQAERLIDENAIAQLFREVGASERALTASFQPDGSSGQGAPYPEHEWPRLRTVLRILTETAHALKIQSLTRAMAILLRLGIDNIVREDQAIATHYQDALLQIVLAVPLRAWDSFCGDVSDSLYSHTQDATLRWNAVSSIPLLHPQLVELRRRLALVFVFDDPQRAYARPENTFSMRSVLDRLDHADEFIVDRNNTDYFELLALSEMLSVAISDGSPPSDSSGPEVVKQYNAEVDEVAHRIKFMWSNIHEQGAAYMSRLEARVQLRDFERKLLHVVRTRPPPKEDIFGLEPTEDDIERPKQQKFMQKFLAKSQPPPKTPTP</sequence>
<reference evidence="2 3" key="1">
    <citation type="submission" date="2024-09" db="EMBL/GenBank/DDBJ databases">
        <title>Itraconazole resistance in Madurella fahalii resulting from another homologue of gene encoding cytochrome P450 14-alpha sterol demethylase (CYP51).</title>
        <authorList>
            <person name="Yoshioka I."/>
            <person name="Fahal A.H."/>
            <person name="Kaneko S."/>
            <person name="Yaguchi T."/>
        </authorList>
    </citation>
    <scope>NUCLEOTIDE SEQUENCE [LARGE SCALE GENOMIC DNA]</scope>
    <source>
        <strain evidence="2 3">IFM 68171</strain>
    </source>
</reference>
<feature type="region of interest" description="Disordered" evidence="1">
    <location>
        <begin position="1"/>
        <end position="102"/>
    </location>
</feature>
<feature type="compositionally biased region" description="Acidic residues" evidence="1">
    <location>
        <begin position="68"/>
        <end position="82"/>
    </location>
</feature>
<organism evidence="2 3">
    <name type="scientific">Madurella fahalii</name>
    <dbReference type="NCBI Taxonomy" id="1157608"/>
    <lineage>
        <taxon>Eukaryota</taxon>
        <taxon>Fungi</taxon>
        <taxon>Dikarya</taxon>
        <taxon>Ascomycota</taxon>
        <taxon>Pezizomycotina</taxon>
        <taxon>Sordariomycetes</taxon>
        <taxon>Sordariomycetidae</taxon>
        <taxon>Sordariales</taxon>
        <taxon>Sordariales incertae sedis</taxon>
        <taxon>Madurella</taxon>
    </lineage>
</organism>
<dbReference type="RefSeq" id="XP_070913964.1">
    <property type="nucleotide sequence ID" value="XM_071057863.1"/>
</dbReference>
<comment type="caution">
    <text evidence="2">The sequence shown here is derived from an EMBL/GenBank/DDBJ whole genome shotgun (WGS) entry which is preliminary data.</text>
</comment>
<keyword evidence="3" id="KW-1185">Reference proteome</keyword>
<dbReference type="Proteomes" id="UP001628179">
    <property type="component" value="Unassembled WGS sequence"/>
</dbReference>
<dbReference type="GeneID" id="98173186"/>